<keyword evidence="1 5" id="KW-0031">Aminopeptidase</keyword>
<evidence type="ECO:0000256" key="4">
    <source>
        <dbReference type="ARBA" id="ARBA00022801"/>
    </source>
</evidence>
<dbReference type="CDD" id="cd01086">
    <property type="entry name" value="MetAP1"/>
    <property type="match status" value="1"/>
</dbReference>
<reference evidence="8" key="1">
    <citation type="submission" date="2021-02" db="EMBL/GenBank/DDBJ databases">
        <authorList>
            <person name="Dougan E. K."/>
            <person name="Rhodes N."/>
            <person name="Thang M."/>
            <person name="Chan C."/>
        </authorList>
    </citation>
    <scope>NUCLEOTIDE SEQUENCE</scope>
</reference>
<evidence type="ECO:0000313" key="8">
    <source>
        <dbReference type="EMBL" id="CAE7322211.1"/>
    </source>
</evidence>
<feature type="domain" description="Peptidase M24" evidence="7">
    <location>
        <begin position="125"/>
        <end position="351"/>
    </location>
</feature>
<dbReference type="EMBL" id="CAJNJA010013485">
    <property type="protein sequence ID" value="CAE7322211.1"/>
    <property type="molecule type" value="Genomic_DNA"/>
</dbReference>
<feature type="binding site" evidence="5">
    <location>
        <position position="344"/>
    </location>
    <ligand>
        <name>a divalent metal cation</name>
        <dbReference type="ChEBI" id="CHEBI:60240"/>
        <label>2</label>
        <note>catalytic</note>
    </ligand>
</feature>
<sequence length="358" mass="39137">MEIGVRAPVQNSLRSREPLRGPKRVARSSLGRPFGREVCEVCRVSSWFLPMAFGYCGYRQRHRAGKVSLEALAMKKRSLVTRGEILPAQPVPDGIVAPPYVADPDQVRGWWNSRIEPKTDEDVAAMRSAGELARAALDLAAGLIRPGITTEQMDKELHTFICDHGAYPSDLQYKGFPKSVMISINEVICHGIPDCRPLEDGDLVNVDVTLYRHGFHADTARTWMCGEADPAGARLVASTREALDAAVAVCSPGAPLKAIGDAVANVAEREGFGIVKTLVGHGIGEFFHGVPQIFHCRNSDNRKMQEGTTFTIEPVLTEGEPEWFTWEDGWTVATTDGGRAAQFEHTILITAEGCEVLT</sequence>
<dbReference type="HAMAP" id="MF_01974">
    <property type="entry name" value="MetAP_1"/>
    <property type="match status" value="1"/>
</dbReference>
<dbReference type="NCBIfam" id="TIGR00500">
    <property type="entry name" value="met_pdase_I"/>
    <property type="match status" value="1"/>
</dbReference>
<dbReference type="PRINTS" id="PR00599">
    <property type="entry name" value="MAPEPTIDASE"/>
</dbReference>
<dbReference type="EC" id="3.4.11.18" evidence="6"/>
<feature type="binding site" evidence="5">
    <location>
        <position position="207"/>
    </location>
    <ligand>
        <name>a divalent metal cation</name>
        <dbReference type="ChEBI" id="CHEBI:60240"/>
        <label>1</label>
    </ligand>
</feature>
<dbReference type="InterPro" id="IPR001714">
    <property type="entry name" value="Pept_M24_MAP"/>
</dbReference>
<dbReference type="GO" id="GO:0004239">
    <property type="term" value="F:initiator methionyl aminopeptidase activity"/>
    <property type="evidence" value="ECO:0007669"/>
    <property type="project" value="UniProtKB-UniRule"/>
</dbReference>
<dbReference type="SUPFAM" id="SSF55920">
    <property type="entry name" value="Creatinase/aminopeptidase"/>
    <property type="match status" value="1"/>
</dbReference>
<keyword evidence="4 5" id="KW-0378">Hydrolase</keyword>
<evidence type="ECO:0000256" key="3">
    <source>
        <dbReference type="ARBA" id="ARBA00022723"/>
    </source>
</evidence>
<dbReference type="InterPro" id="IPR002467">
    <property type="entry name" value="Pept_M24A_MAP1"/>
</dbReference>
<dbReference type="GO" id="GO:0046872">
    <property type="term" value="F:metal ion binding"/>
    <property type="evidence" value="ECO:0007669"/>
    <property type="project" value="UniProtKB-UniRule"/>
</dbReference>
<feature type="binding site" evidence="5">
    <location>
        <position position="218"/>
    </location>
    <ligand>
        <name>a divalent metal cation</name>
        <dbReference type="ChEBI" id="CHEBI:60240"/>
        <label>2</label>
        <note>catalytic</note>
    </ligand>
</feature>
<accession>A0A812NQL5</accession>
<evidence type="ECO:0000256" key="1">
    <source>
        <dbReference type="ARBA" id="ARBA00022438"/>
    </source>
</evidence>
<comment type="function">
    <text evidence="6">Cotranslationally removes the N-terminal methionine from nascent proteins. The N-terminal methionine is often cleaved when the second residue in the primary sequence is small and uncharged (Met-Ala-, Cys, Gly, Pro, Ser, Thr, or Val).</text>
</comment>
<feature type="binding site" evidence="5">
    <location>
        <position position="190"/>
    </location>
    <ligand>
        <name>substrate</name>
    </ligand>
</feature>
<evidence type="ECO:0000259" key="7">
    <source>
        <dbReference type="Pfam" id="PF00557"/>
    </source>
</evidence>
<comment type="catalytic activity">
    <reaction evidence="5 6">
        <text>Release of N-terminal amino acids, preferentially methionine, from peptides and arylamides.</text>
        <dbReference type="EC" id="3.4.11.18"/>
    </reaction>
</comment>
<dbReference type="InterPro" id="IPR000994">
    <property type="entry name" value="Pept_M24"/>
</dbReference>
<dbReference type="PANTHER" id="PTHR43330">
    <property type="entry name" value="METHIONINE AMINOPEPTIDASE"/>
    <property type="match status" value="1"/>
</dbReference>
<evidence type="ECO:0000313" key="9">
    <source>
        <dbReference type="Proteomes" id="UP000601435"/>
    </source>
</evidence>
<feature type="binding site" evidence="5">
    <location>
        <position position="218"/>
    </location>
    <ligand>
        <name>a divalent metal cation</name>
        <dbReference type="ChEBI" id="CHEBI:60240"/>
        <label>1</label>
    </ligand>
</feature>
<dbReference type="InterPro" id="IPR036005">
    <property type="entry name" value="Creatinase/aminopeptidase-like"/>
</dbReference>
<dbReference type="GO" id="GO:0006508">
    <property type="term" value="P:proteolysis"/>
    <property type="evidence" value="ECO:0007669"/>
    <property type="project" value="UniProtKB-KW"/>
</dbReference>
<name>A0A812NQL5_9DINO</name>
<dbReference type="GO" id="GO:0070006">
    <property type="term" value="F:metalloaminopeptidase activity"/>
    <property type="evidence" value="ECO:0007669"/>
    <property type="project" value="UniProtKB-UniRule"/>
</dbReference>
<comment type="cofactor">
    <cofactor evidence="5">
        <name>Co(2+)</name>
        <dbReference type="ChEBI" id="CHEBI:48828"/>
    </cofactor>
    <cofactor evidence="5">
        <name>Zn(2+)</name>
        <dbReference type="ChEBI" id="CHEBI:29105"/>
    </cofactor>
    <cofactor evidence="5">
        <name>Mn(2+)</name>
        <dbReference type="ChEBI" id="CHEBI:29035"/>
    </cofactor>
    <cofactor evidence="5">
        <name>Fe(2+)</name>
        <dbReference type="ChEBI" id="CHEBI:29033"/>
    </cofactor>
    <text evidence="5">Binds 2 divalent metal cations per subunit. Has a high-affinity and a low affinity metal-binding site. The true nature of the physiological cofactor is under debate. The enzyme is active with cobalt, zinc, manganese or divalent iron ions. Most likely, methionine aminopeptidases function as mononuclear Fe(2+)-metalloproteases under physiological conditions, and the catalytically relevant metal-binding site has been assigned to the histidine-containing high-affinity site.</text>
</comment>
<comment type="similarity">
    <text evidence="5">Belongs to the peptidase M24A family. Methionine aminopeptidase type 1 subfamily.</text>
</comment>
<dbReference type="Pfam" id="PF00557">
    <property type="entry name" value="Peptidase_M24"/>
    <property type="match status" value="1"/>
</dbReference>
<evidence type="ECO:0000256" key="6">
    <source>
        <dbReference type="RuleBase" id="RU003653"/>
    </source>
</evidence>
<gene>
    <name evidence="8" type="primary">MAP1D</name>
    <name evidence="8" type="ORF">SNEC2469_LOCUS8094</name>
</gene>
<feature type="binding site" evidence="5">
    <location>
        <position position="313"/>
    </location>
    <ligand>
        <name>a divalent metal cation</name>
        <dbReference type="ChEBI" id="CHEBI:60240"/>
        <label>2</label>
        <note>catalytic</note>
    </ligand>
</feature>
<keyword evidence="2 5" id="KW-0645">Protease</keyword>
<evidence type="ECO:0000256" key="5">
    <source>
        <dbReference type="HAMAP-Rule" id="MF_03174"/>
    </source>
</evidence>
<keyword evidence="9" id="KW-1185">Reference proteome</keyword>
<proteinExistence type="inferred from homology"/>
<dbReference type="AlphaFoldDB" id="A0A812NQL5"/>
<protein>
    <recommendedName>
        <fullName evidence="6">Methionine aminopeptidase</fullName>
        <ecNumber evidence="6">3.4.11.18</ecNumber>
    </recommendedName>
</protein>
<feature type="binding site" evidence="5">
    <location>
        <position position="288"/>
    </location>
    <ligand>
        <name>substrate</name>
    </ligand>
</feature>
<dbReference type="Proteomes" id="UP000601435">
    <property type="component" value="Unassembled WGS sequence"/>
</dbReference>
<dbReference type="PANTHER" id="PTHR43330:SF8">
    <property type="entry name" value="METHIONINE AMINOPEPTIDASE 1D, MITOCHONDRIAL"/>
    <property type="match status" value="1"/>
</dbReference>
<organism evidence="8 9">
    <name type="scientific">Symbiodinium necroappetens</name>
    <dbReference type="NCBI Taxonomy" id="1628268"/>
    <lineage>
        <taxon>Eukaryota</taxon>
        <taxon>Sar</taxon>
        <taxon>Alveolata</taxon>
        <taxon>Dinophyceae</taxon>
        <taxon>Suessiales</taxon>
        <taxon>Symbiodiniaceae</taxon>
        <taxon>Symbiodinium</taxon>
    </lineage>
</organism>
<feature type="binding site" evidence="5">
    <location>
        <position position="281"/>
    </location>
    <ligand>
        <name>a divalent metal cation</name>
        <dbReference type="ChEBI" id="CHEBI:60240"/>
        <label>2</label>
        <note>catalytic</note>
    </ligand>
</feature>
<comment type="caution">
    <text evidence="8">The sequence shown here is derived from an EMBL/GenBank/DDBJ whole genome shotgun (WGS) entry which is preliminary data.</text>
</comment>
<feature type="binding site" evidence="5">
    <location>
        <position position="344"/>
    </location>
    <ligand>
        <name>a divalent metal cation</name>
        <dbReference type="ChEBI" id="CHEBI:60240"/>
        <label>1</label>
    </ligand>
</feature>
<dbReference type="OrthoDB" id="3209743at2759"/>
<dbReference type="Gene3D" id="3.90.230.10">
    <property type="entry name" value="Creatinase/methionine aminopeptidase superfamily"/>
    <property type="match status" value="1"/>
</dbReference>
<evidence type="ECO:0000256" key="2">
    <source>
        <dbReference type="ARBA" id="ARBA00022670"/>
    </source>
</evidence>
<keyword evidence="3 5" id="KW-0479">Metal-binding</keyword>